<proteinExistence type="predicted"/>
<dbReference type="Proteomes" id="UP000885779">
    <property type="component" value="Unassembled WGS sequence"/>
</dbReference>
<dbReference type="InterPro" id="IPR011013">
    <property type="entry name" value="Gal_mutarotase_sf_dom"/>
</dbReference>
<dbReference type="PANTHER" id="PTHR10091">
    <property type="entry name" value="ALDOSE-1-EPIMERASE"/>
    <property type="match status" value="1"/>
</dbReference>
<dbReference type="PANTHER" id="PTHR10091:SF0">
    <property type="entry name" value="GALACTOSE MUTAROTASE"/>
    <property type="match status" value="1"/>
</dbReference>
<accession>A0A7V4U277</accession>
<dbReference type="GO" id="GO:0004034">
    <property type="term" value="F:aldose 1-epimerase activity"/>
    <property type="evidence" value="ECO:0007669"/>
    <property type="project" value="TreeGrafter"/>
</dbReference>
<dbReference type="GO" id="GO:0030246">
    <property type="term" value="F:carbohydrate binding"/>
    <property type="evidence" value="ECO:0007669"/>
    <property type="project" value="InterPro"/>
</dbReference>
<dbReference type="GO" id="GO:0006006">
    <property type="term" value="P:glucose metabolic process"/>
    <property type="evidence" value="ECO:0007669"/>
    <property type="project" value="TreeGrafter"/>
</dbReference>
<sequence>MYRIRNATDNDLNVIRLENENKDSFVSIVPEIGANVNEICLERKGKKYSILDGNHSRKQFEGRRMFNNAHLVPFPNRIRGGAYRVNGKEYMLVKNYQHEGNAAHGFIYNRPFQIISRKEEKDFAEIILHHSYNGGGRGYPFPFEITYTYSLDARDGFVCSCVVTNSGDETMPFGAGWHPYFTFGQDVRHLQLQIPKVFHLPLDNNKIPTGEEHPEKRFEHFREIGDLELDTLYRFDDNSDKHIVRLFNAQEECTIQLWMEADSFKFCQLYIPPDRRSIAVEPMTCAVDAFNNGKGLVFIEPGKTFKGSFGVQLK</sequence>
<gene>
    <name evidence="1" type="ORF">ENK44_13555</name>
</gene>
<organism evidence="1">
    <name type="scientific">Caldithrix abyssi</name>
    <dbReference type="NCBI Taxonomy" id="187145"/>
    <lineage>
        <taxon>Bacteria</taxon>
        <taxon>Pseudomonadati</taxon>
        <taxon>Calditrichota</taxon>
        <taxon>Calditrichia</taxon>
        <taxon>Calditrichales</taxon>
        <taxon>Calditrichaceae</taxon>
        <taxon>Caldithrix</taxon>
    </lineage>
</organism>
<dbReference type="InterPro" id="IPR014718">
    <property type="entry name" value="GH-type_carb-bd"/>
</dbReference>
<dbReference type="SUPFAM" id="SSF74650">
    <property type="entry name" value="Galactose mutarotase-like"/>
    <property type="match status" value="1"/>
</dbReference>
<reference evidence="1" key="1">
    <citation type="journal article" date="2020" name="mSystems">
        <title>Genome- and Community-Level Interaction Insights into Carbon Utilization and Element Cycling Functions of Hydrothermarchaeota in Hydrothermal Sediment.</title>
        <authorList>
            <person name="Zhou Z."/>
            <person name="Liu Y."/>
            <person name="Xu W."/>
            <person name="Pan J."/>
            <person name="Luo Z.H."/>
            <person name="Li M."/>
        </authorList>
    </citation>
    <scope>NUCLEOTIDE SEQUENCE [LARGE SCALE GENOMIC DNA]</scope>
    <source>
        <strain evidence="1">HyVt-577</strain>
    </source>
</reference>
<dbReference type="Pfam" id="PF01263">
    <property type="entry name" value="Aldose_epim"/>
    <property type="match status" value="1"/>
</dbReference>
<dbReference type="Gene3D" id="2.70.98.10">
    <property type="match status" value="1"/>
</dbReference>
<evidence type="ECO:0000313" key="1">
    <source>
        <dbReference type="EMBL" id="HGY56726.1"/>
    </source>
</evidence>
<comment type="caution">
    <text evidence="1">The sequence shown here is derived from an EMBL/GenBank/DDBJ whole genome shotgun (WGS) entry which is preliminary data.</text>
</comment>
<dbReference type="AlphaFoldDB" id="A0A7V4U277"/>
<dbReference type="InterPro" id="IPR008183">
    <property type="entry name" value="Aldose_1/G6P_1-epimerase"/>
</dbReference>
<dbReference type="EMBL" id="DRQG01000127">
    <property type="protein sequence ID" value="HGY56726.1"/>
    <property type="molecule type" value="Genomic_DNA"/>
</dbReference>
<evidence type="ECO:0008006" key="2">
    <source>
        <dbReference type="Google" id="ProtNLM"/>
    </source>
</evidence>
<protein>
    <recommendedName>
        <fullName evidence="2">Aldose 1-epimerase</fullName>
    </recommendedName>
</protein>
<name>A0A7V4U277_CALAY</name>
<dbReference type="GO" id="GO:0033499">
    <property type="term" value="P:galactose catabolic process via UDP-galactose, Leloir pathway"/>
    <property type="evidence" value="ECO:0007669"/>
    <property type="project" value="TreeGrafter"/>
</dbReference>